<gene>
    <name evidence="2" type="ORF">SAMN05421676_10473</name>
</gene>
<sequence length="61" mass="7024">MGRGQRHKPRDKNKQKLPQTPRRDIASDGRDIEFSQELADHDDLVAKERSNAADRRAKGKK</sequence>
<dbReference type="RefSeq" id="WP_093133334.1">
    <property type="nucleotide sequence ID" value="NZ_FOHJ01000004.1"/>
</dbReference>
<dbReference type="STRING" id="237682.SAMN05421676_10473"/>
<reference evidence="3" key="1">
    <citation type="submission" date="2016-10" db="EMBL/GenBank/DDBJ databases">
        <authorList>
            <person name="Varghese N."/>
            <person name="Submissions S."/>
        </authorList>
    </citation>
    <scope>NUCLEOTIDE SEQUENCE [LARGE SCALE GENOMIC DNA]</scope>
    <source>
        <strain evidence="3">CGMCC 1.3566</strain>
    </source>
</reference>
<accession>A0A1I0DMI8</accession>
<evidence type="ECO:0000313" key="3">
    <source>
        <dbReference type="Proteomes" id="UP000199095"/>
    </source>
</evidence>
<evidence type="ECO:0000313" key="2">
    <source>
        <dbReference type="EMBL" id="SET33403.1"/>
    </source>
</evidence>
<keyword evidence="3" id="KW-1185">Reference proteome</keyword>
<dbReference type="OrthoDB" id="2973490at2"/>
<proteinExistence type="predicted"/>
<evidence type="ECO:0000256" key="1">
    <source>
        <dbReference type="SAM" id="MobiDB-lite"/>
    </source>
</evidence>
<dbReference type="AlphaFoldDB" id="A0A1I0DMI8"/>
<feature type="compositionally biased region" description="Basic and acidic residues" evidence="1">
    <location>
        <begin position="21"/>
        <end position="61"/>
    </location>
</feature>
<dbReference type="Pfam" id="PF14151">
    <property type="entry name" value="YfhD"/>
    <property type="match status" value="1"/>
</dbReference>
<dbReference type="Proteomes" id="UP000199095">
    <property type="component" value="Unassembled WGS sequence"/>
</dbReference>
<feature type="region of interest" description="Disordered" evidence="1">
    <location>
        <begin position="1"/>
        <end position="61"/>
    </location>
</feature>
<dbReference type="EMBL" id="FOHJ01000004">
    <property type="protein sequence ID" value="SET33403.1"/>
    <property type="molecule type" value="Genomic_DNA"/>
</dbReference>
<feature type="compositionally biased region" description="Basic residues" evidence="1">
    <location>
        <begin position="1"/>
        <end position="15"/>
    </location>
</feature>
<organism evidence="2 3">
    <name type="scientific">Salinibacillus kushneri</name>
    <dbReference type="NCBI Taxonomy" id="237682"/>
    <lineage>
        <taxon>Bacteria</taxon>
        <taxon>Bacillati</taxon>
        <taxon>Bacillota</taxon>
        <taxon>Bacilli</taxon>
        <taxon>Bacillales</taxon>
        <taxon>Bacillaceae</taxon>
        <taxon>Salinibacillus</taxon>
    </lineage>
</organism>
<protein>
    <submittedName>
        <fullName evidence="2">YfhD-like protein</fullName>
    </submittedName>
</protein>
<dbReference type="InterPro" id="IPR025435">
    <property type="entry name" value="YfhD-like"/>
</dbReference>
<name>A0A1I0DMI8_9BACI</name>